<feature type="domain" description="Xylose isomerase-like TIM barrel" evidence="1">
    <location>
        <begin position="26"/>
        <end position="319"/>
    </location>
</feature>
<dbReference type="PANTHER" id="PTHR12110">
    <property type="entry name" value="HYDROXYPYRUVATE ISOMERASE"/>
    <property type="match status" value="1"/>
</dbReference>
<dbReference type="RefSeq" id="XP_024773592.1">
    <property type="nucleotide sequence ID" value="XM_024921416.1"/>
</dbReference>
<sequence length="366" mass="42009">MTYKPSICTMSLGRCYAGHSLPEKLDVAMSSGFTGIELFYEDLLDLAKKMPGGATPENHISSAQLIRGYCDDRNLEIICLQPFMHYEGLVDRNLHNRRIEEMRLWFKMAHVLGTDLIMLPSSNLPPEQITEDMDCIIQDMIEIAEMGLQETPVIRFAYEALCWGTRVETWEASWDVVCKVNRPNFGICLDTFNIAGRIYADPTMSTGRNPDATQALTQSLDRLVQSVPADRIFLLQVADGERLERPLLQDHEFYDPEQPPRMSWSRNARLFYGEPHYGGYLPIREILQVLVSRIGFKGWISLEVFNRRLTDTDQSVPEEMGKRAEQSWNSLKRDLNLNTYNLSYTSKLFDLLQSSNDSQHIVRTPI</sequence>
<dbReference type="InterPro" id="IPR013022">
    <property type="entry name" value="Xyl_isomerase-like_TIM-brl"/>
</dbReference>
<accession>A0A2T4AA07</accession>
<dbReference type="Proteomes" id="UP000241690">
    <property type="component" value="Unassembled WGS sequence"/>
</dbReference>
<dbReference type="AlphaFoldDB" id="A0A2T4AA07"/>
<name>A0A2T4AA07_TRIHA</name>
<dbReference type="GeneID" id="36629998"/>
<dbReference type="Gene3D" id="3.20.20.150">
    <property type="entry name" value="Divalent-metal-dependent TIM barrel enzymes"/>
    <property type="match status" value="1"/>
</dbReference>
<reference evidence="2 3" key="1">
    <citation type="submission" date="2016-07" db="EMBL/GenBank/DDBJ databases">
        <title>Multiple horizontal gene transfer events from other fungi enriched the ability of initially mycotrophic Trichoderma (Ascomycota) to feed on dead plant biomass.</title>
        <authorList>
            <consortium name="DOE Joint Genome Institute"/>
            <person name="Aerts A."/>
            <person name="Atanasova L."/>
            <person name="Chenthamara K."/>
            <person name="Zhang J."/>
            <person name="Grujic M."/>
            <person name="Henrissat B."/>
            <person name="Kuo A."/>
            <person name="Salamov A."/>
            <person name="Lipzen A."/>
            <person name="Labutti K."/>
            <person name="Barry K."/>
            <person name="Miao Y."/>
            <person name="Rahimi M.J."/>
            <person name="Shen Q."/>
            <person name="Grigoriev I.V."/>
            <person name="Kubicek C.P."/>
            <person name="Druzhinina I.S."/>
        </authorList>
    </citation>
    <scope>NUCLEOTIDE SEQUENCE [LARGE SCALE GENOMIC DNA]</scope>
    <source>
        <strain evidence="2 3">CBS 226.95</strain>
    </source>
</reference>
<dbReference type="EMBL" id="KZ679681">
    <property type="protein sequence ID" value="PTB53915.1"/>
    <property type="molecule type" value="Genomic_DNA"/>
</dbReference>
<evidence type="ECO:0000259" key="1">
    <source>
        <dbReference type="Pfam" id="PF01261"/>
    </source>
</evidence>
<dbReference type="STRING" id="983964.A0A2T4AA07"/>
<keyword evidence="3" id="KW-1185">Reference proteome</keyword>
<protein>
    <recommendedName>
        <fullName evidence="1">Xylose isomerase-like TIM barrel domain-containing protein</fullName>
    </recommendedName>
</protein>
<dbReference type="PANTHER" id="PTHR12110:SF21">
    <property type="entry name" value="XYLOSE ISOMERASE-LIKE TIM BARREL DOMAIN-CONTAINING PROTEIN"/>
    <property type="match status" value="1"/>
</dbReference>
<evidence type="ECO:0000313" key="3">
    <source>
        <dbReference type="Proteomes" id="UP000241690"/>
    </source>
</evidence>
<organism evidence="2 3">
    <name type="scientific">Trichoderma harzianum CBS 226.95</name>
    <dbReference type="NCBI Taxonomy" id="983964"/>
    <lineage>
        <taxon>Eukaryota</taxon>
        <taxon>Fungi</taxon>
        <taxon>Dikarya</taxon>
        <taxon>Ascomycota</taxon>
        <taxon>Pezizomycotina</taxon>
        <taxon>Sordariomycetes</taxon>
        <taxon>Hypocreomycetidae</taxon>
        <taxon>Hypocreales</taxon>
        <taxon>Hypocreaceae</taxon>
        <taxon>Trichoderma</taxon>
    </lineage>
</organism>
<proteinExistence type="predicted"/>
<dbReference type="Pfam" id="PF01261">
    <property type="entry name" value="AP_endonuc_2"/>
    <property type="match status" value="1"/>
</dbReference>
<gene>
    <name evidence="2" type="ORF">M431DRAFT_555274</name>
</gene>
<dbReference type="InterPro" id="IPR050312">
    <property type="entry name" value="IolE/XylAMocC-like"/>
</dbReference>
<evidence type="ECO:0000313" key="2">
    <source>
        <dbReference type="EMBL" id="PTB53915.1"/>
    </source>
</evidence>
<dbReference type="InterPro" id="IPR036237">
    <property type="entry name" value="Xyl_isomerase-like_sf"/>
</dbReference>
<dbReference type="SUPFAM" id="SSF51658">
    <property type="entry name" value="Xylose isomerase-like"/>
    <property type="match status" value="1"/>
</dbReference>